<feature type="region of interest" description="Disordered" evidence="2">
    <location>
        <begin position="271"/>
        <end position="298"/>
    </location>
</feature>
<reference evidence="5" key="1">
    <citation type="journal article" date="2019" name="Int. J. Syst. Evol. Microbiol.">
        <title>The Global Catalogue of Microorganisms (GCM) 10K type strain sequencing project: providing services to taxonomists for standard genome sequencing and annotation.</title>
        <authorList>
            <consortium name="The Broad Institute Genomics Platform"/>
            <consortium name="The Broad Institute Genome Sequencing Center for Infectious Disease"/>
            <person name="Wu L."/>
            <person name="Ma J."/>
        </authorList>
    </citation>
    <scope>NUCLEOTIDE SEQUENCE [LARGE SCALE GENOMIC DNA]</scope>
    <source>
        <strain evidence="5">CECT 7131</strain>
    </source>
</reference>
<keyword evidence="5" id="KW-1185">Reference proteome</keyword>
<sequence length="360" mass="37161">MDTHATVLESNQQHYTMALPGEEPGEAVAASAASPGNAPASQGEKSKFASTLDKPAKLSLIRGWWAVTPRRTKLLAGAAILAVGTLGGYGLYASQTNSALLSVSAEPGYTPSRAVQDQAAALEQSAATRQTIVPRELPQEAVLPTPAPIAQPLVVAGVPVAVAPQDPEPAVQIAATADDPQIADMRWLVREAATAPTVAPPRADAEKAQMAAMVTALSGITRESLEQQIQLRKQLTQAISDLQAEIADLKQRLTFAEARAGFQAAVGAASSDARGPAPRLASGPVPAPQSQRTAGPAPQYRISAASTGMAALVVVNAAPGQTDKVEVFVGDVLPGYGKVLKIEQKGTAWQLIAEQGSVGQ</sequence>
<evidence type="ECO:0000256" key="3">
    <source>
        <dbReference type="SAM" id="Phobius"/>
    </source>
</evidence>
<evidence type="ECO:0000256" key="1">
    <source>
        <dbReference type="SAM" id="Coils"/>
    </source>
</evidence>
<feature type="coiled-coil region" evidence="1">
    <location>
        <begin position="225"/>
        <end position="259"/>
    </location>
</feature>
<name>A0ABT8A046_9PROT</name>
<keyword evidence="3" id="KW-0472">Membrane</keyword>
<protein>
    <recommendedName>
        <fullName evidence="6">SH3 domain-containing protein</fullName>
    </recommendedName>
</protein>
<proteinExistence type="predicted"/>
<keyword evidence="3" id="KW-1133">Transmembrane helix</keyword>
<gene>
    <name evidence="4" type="ORF">QWZ14_01725</name>
</gene>
<evidence type="ECO:0000313" key="5">
    <source>
        <dbReference type="Proteomes" id="UP001529369"/>
    </source>
</evidence>
<accession>A0ABT8A046</accession>
<organism evidence="4 5">
    <name type="scientific">Paeniroseomonas aquatica</name>
    <dbReference type="NCBI Taxonomy" id="373043"/>
    <lineage>
        <taxon>Bacteria</taxon>
        <taxon>Pseudomonadati</taxon>
        <taxon>Pseudomonadota</taxon>
        <taxon>Alphaproteobacteria</taxon>
        <taxon>Acetobacterales</taxon>
        <taxon>Acetobacteraceae</taxon>
        <taxon>Paeniroseomonas</taxon>
    </lineage>
</organism>
<evidence type="ECO:0008006" key="6">
    <source>
        <dbReference type="Google" id="ProtNLM"/>
    </source>
</evidence>
<dbReference type="Proteomes" id="UP001529369">
    <property type="component" value="Unassembled WGS sequence"/>
</dbReference>
<keyword evidence="1" id="KW-0175">Coiled coil</keyword>
<evidence type="ECO:0000256" key="2">
    <source>
        <dbReference type="SAM" id="MobiDB-lite"/>
    </source>
</evidence>
<dbReference type="RefSeq" id="WP_290314828.1">
    <property type="nucleotide sequence ID" value="NZ_JAUFPN010000015.1"/>
</dbReference>
<dbReference type="EMBL" id="JAUFPN010000015">
    <property type="protein sequence ID" value="MDN3563095.1"/>
    <property type="molecule type" value="Genomic_DNA"/>
</dbReference>
<keyword evidence="3" id="KW-0812">Transmembrane</keyword>
<feature type="transmembrane region" description="Helical" evidence="3">
    <location>
        <begin position="74"/>
        <end position="92"/>
    </location>
</feature>
<comment type="caution">
    <text evidence="4">The sequence shown here is derived from an EMBL/GenBank/DDBJ whole genome shotgun (WGS) entry which is preliminary data.</text>
</comment>
<feature type="region of interest" description="Disordered" evidence="2">
    <location>
        <begin position="24"/>
        <end position="49"/>
    </location>
</feature>
<feature type="compositionally biased region" description="Low complexity" evidence="2">
    <location>
        <begin position="24"/>
        <end position="41"/>
    </location>
</feature>
<evidence type="ECO:0000313" key="4">
    <source>
        <dbReference type="EMBL" id="MDN3563095.1"/>
    </source>
</evidence>